<proteinExistence type="inferred from homology"/>
<gene>
    <name evidence="16" type="ORF">M5G17_24065</name>
</gene>
<dbReference type="InterPro" id="IPR032675">
    <property type="entry name" value="LRR_dom_sf"/>
</dbReference>
<dbReference type="Gene3D" id="1.20.58.360">
    <property type="entry name" value="Shigella T3SS effector IpaH defines"/>
    <property type="match status" value="1"/>
</dbReference>
<dbReference type="InterPro" id="IPR046673">
    <property type="entry name" value="ToxA_N"/>
</dbReference>
<evidence type="ECO:0000259" key="15">
    <source>
        <dbReference type="PROSITE" id="PS52053"/>
    </source>
</evidence>
<comment type="catalytic activity">
    <reaction evidence="1">
        <text>S-ubiquitinyl-[E2 ubiquitin-conjugating enzyme]-L-cysteine + [acceptor protein]-L-lysine = [E2 ubiquitin-conjugating enzyme]-L-cysteine + N(6)-ubiquitinyl-[acceptor protein]-L-lysine.</text>
        <dbReference type="EC" id="2.3.2.27"/>
    </reaction>
</comment>
<evidence type="ECO:0000256" key="6">
    <source>
        <dbReference type="ARBA" id="ARBA00022525"/>
    </source>
</evidence>
<evidence type="ECO:0000313" key="17">
    <source>
        <dbReference type="Proteomes" id="UP001148184"/>
    </source>
</evidence>
<keyword evidence="10 14" id="KW-0833">Ubl conjugation pathway</keyword>
<keyword evidence="13 14" id="KW-1035">Host cytoplasm</keyword>
<evidence type="ECO:0000256" key="3">
    <source>
        <dbReference type="ARBA" id="ARBA00004613"/>
    </source>
</evidence>
<dbReference type="Pfam" id="PF20178">
    <property type="entry name" value="ToxA_N"/>
    <property type="match status" value="1"/>
</dbReference>
<dbReference type="PANTHER" id="PTHR47114">
    <property type="match status" value="1"/>
</dbReference>
<keyword evidence="9" id="KW-0677">Repeat</keyword>
<evidence type="ECO:0000256" key="9">
    <source>
        <dbReference type="ARBA" id="ARBA00022737"/>
    </source>
</evidence>
<feature type="active site" description="Glycyl thioester intermediate" evidence="14">
    <location>
        <position position="983"/>
    </location>
</feature>
<dbReference type="InterPro" id="IPR001611">
    <property type="entry name" value="Leu-rich_rpt"/>
</dbReference>
<evidence type="ECO:0000256" key="7">
    <source>
        <dbReference type="ARBA" id="ARBA00022614"/>
    </source>
</evidence>
<protein>
    <recommendedName>
        <fullName evidence="5">RING-type E3 ubiquitin transferase</fullName>
        <ecNumber evidence="5">2.3.2.27</ecNumber>
    </recommendedName>
</protein>
<dbReference type="EC" id="2.3.2.27" evidence="5"/>
<dbReference type="PANTHER" id="PTHR47114:SF2">
    <property type="entry name" value="OLIGODENDROCYTE-MYELIN GLYCOPROTEIN"/>
    <property type="match status" value="1"/>
</dbReference>
<dbReference type="PROSITE" id="PS52053">
    <property type="entry name" value="NEL"/>
    <property type="match status" value="1"/>
</dbReference>
<evidence type="ECO:0000256" key="11">
    <source>
        <dbReference type="ARBA" id="ARBA00022843"/>
    </source>
</evidence>
<keyword evidence="17" id="KW-1185">Reference proteome</keyword>
<evidence type="ECO:0000256" key="8">
    <source>
        <dbReference type="ARBA" id="ARBA00022679"/>
    </source>
</evidence>
<dbReference type="Gene3D" id="1.20.1270.130">
    <property type="entry name" value="Shigella T3SS effector IpaH domain"/>
    <property type="match status" value="1"/>
</dbReference>
<dbReference type="SUPFAM" id="SSF52058">
    <property type="entry name" value="L domain-like"/>
    <property type="match status" value="1"/>
</dbReference>
<comment type="caution">
    <text evidence="16">The sequence shown here is derived from an EMBL/GenBank/DDBJ whole genome shotgun (WGS) entry which is preliminary data.</text>
</comment>
<dbReference type="InterPro" id="IPR029487">
    <property type="entry name" value="NEL_dom"/>
</dbReference>
<comment type="PTM">
    <text evidence="14">Ubiquitinated in the presence of host E1 ubiquitin-activating enzyme, E2 ubiquitin-conjugating enzyme and ubiquitin.</text>
</comment>
<dbReference type="InterPro" id="IPR051071">
    <property type="entry name" value="LRR-bact_E3_ubiq_ligases"/>
</dbReference>
<dbReference type="Pfam" id="PF13855">
    <property type="entry name" value="LRR_8"/>
    <property type="match status" value="1"/>
</dbReference>
<feature type="domain" description="NEL" evidence="15">
    <location>
        <begin position="896"/>
        <end position="1179"/>
    </location>
</feature>
<keyword evidence="8 14" id="KW-0808">Transferase</keyword>
<evidence type="ECO:0000256" key="5">
    <source>
        <dbReference type="ARBA" id="ARBA00012483"/>
    </source>
</evidence>
<evidence type="ECO:0000256" key="4">
    <source>
        <dbReference type="ARBA" id="ARBA00009868"/>
    </source>
</evidence>
<comment type="subcellular location">
    <subcellularLocation>
        <location evidence="2">Host cytoplasm</location>
    </subcellularLocation>
    <subcellularLocation>
        <location evidence="3">Secreted</location>
    </subcellularLocation>
</comment>
<dbReference type="Gene3D" id="3.80.10.10">
    <property type="entry name" value="Ribonuclease Inhibitor"/>
    <property type="match status" value="1"/>
</dbReference>
<dbReference type="Pfam" id="PF14496">
    <property type="entry name" value="NEL"/>
    <property type="match status" value="1"/>
</dbReference>
<dbReference type="RefSeq" id="WP_273895368.1">
    <property type="nucleotide sequence ID" value="NZ_JAMDGP010000057.1"/>
</dbReference>
<dbReference type="Proteomes" id="UP001148184">
    <property type="component" value="Unassembled WGS sequence"/>
</dbReference>
<keyword evidence="6 14" id="KW-0964">Secreted</keyword>
<evidence type="ECO:0000313" key="16">
    <source>
        <dbReference type="EMBL" id="MDD1016746.1"/>
    </source>
</evidence>
<keyword evidence="12" id="KW-0843">Virulence</keyword>
<evidence type="ECO:0000256" key="10">
    <source>
        <dbReference type="ARBA" id="ARBA00022786"/>
    </source>
</evidence>
<accession>A0ABT5PEY2</accession>
<reference evidence="16 17" key="1">
    <citation type="submission" date="2022-05" db="EMBL/GenBank/DDBJ databases">
        <title>Novel Pseudomonas spp. Isolated from a Rainbow Trout Aquaculture Facility.</title>
        <authorList>
            <person name="Testerman T."/>
            <person name="Graf J."/>
        </authorList>
    </citation>
    <scope>NUCLEOTIDE SEQUENCE [LARGE SCALE GENOMIC DNA]</scope>
    <source>
        <strain evidence="16 17">ID1025</strain>
    </source>
</reference>
<evidence type="ECO:0000256" key="13">
    <source>
        <dbReference type="ARBA" id="ARBA00023200"/>
    </source>
</evidence>
<sequence length="1179" mass="131485">MTLILKQAMESQLRVAAQRAVIEGAVDADNHASLLQLLGDHQPPGTWGMKAYQLNLLGKRLVGVSGFECREWFSAQSWATPVQSVLLYVPDDPLQALTQHKSWADAYTALSKRFDTPGYAAFFQRFVRQRDRVQFAASYVRQQKAGTDGVPIELDGRHFGYASDWLTAQVRSRRETIFDDALQMAVSTDVEDHNLRQQRLQALEEAGLDLANLLGLFVPGVGEAMLGVAAAQLLGEVFHGHEAWQQGDREGALNHLCNVAQNLAANAVLAGGGWALGKVWQRSAFVDEMLPVRLADGQQRLGNAPPLENPADWPDGLGLLRRFAGEWQLASDRQLQQVMEVTGTTYAQLRRWHVHDLAVPALMHDARLRLALDEQLNAAIAQCLSGEAGTPCAQLQGTRQASFEFLYNGQQAPLEEGARVLSRQFPGLPASVVQELIAYGEPAQLERLNNQGRVPLAMAEQARCMLEALRVNRAVQGFFLDNPAAADTRQLAQALLPHLPGWPVGLGFTGSGSYRQGKDYFLELAAALSADQQQAMALDASDPAADLRARLAALAVARRAQALELLGVPRPARVFNAPQRLADVRLGYPLSPGFSAGNRAAYRAVRELYPSFSETEVNEFLAEVRTGGRDFWTVVGELQQALGELNEVLYAWRTAPGASQPLRSANRARVATLLRQCWRRQSLRLRNRGFDYRLRLVDEDIGQLPTLPDSVQFNHVQELILNRLGLHSIADGFLRSFPNLRWLDVVNNSLTHVPAELTHLQQLTWLNLRHNNVAWRPADNTLLAALPRLEVLDLEHNPIRRNLDVAGVPRLRILRVRNTQMVAVPGGLLSRPLLESADLRDNPIVVLHEGLFNAPRRVLERINFHDNPLDAVSRQRLLDFERANRLPALAGYSHARFDQLRENWLIGTPAEQLPALSQRWDAVQAEPGAHALFRMLGDLRQTADYQRHATELRRRVWAVLEACEQNSELRQELFALAAQPRSCADSVAFNFSALEIRTFVATAVVGIMPQGREAALLKVARALFRLDEVDRLTRVQIVAREAEDEAVDEIEVALAYRSGLAADLDLPGQPRSMQYRFSADVSAADLKRMRAEVLAREATPQLAESIASRDFWVAHLKETFADQLEALNQPFYLRMEQLMSRESDMSDLSYMHGMNDIGTAQEQAQKAWVLQQTLQALQR</sequence>
<organism evidence="16 17">
    <name type="scientific">Pseudomonas rubra</name>
    <dbReference type="NCBI Taxonomy" id="2942627"/>
    <lineage>
        <taxon>Bacteria</taxon>
        <taxon>Pseudomonadati</taxon>
        <taxon>Pseudomonadota</taxon>
        <taxon>Gammaproteobacteria</taxon>
        <taxon>Pseudomonadales</taxon>
        <taxon>Pseudomonadaceae</taxon>
        <taxon>Pseudomonas</taxon>
    </lineage>
</organism>
<dbReference type="EMBL" id="JAMDGZ010000063">
    <property type="protein sequence ID" value="MDD1016746.1"/>
    <property type="molecule type" value="Genomic_DNA"/>
</dbReference>
<evidence type="ECO:0000256" key="14">
    <source>
        <dbReference type="PROSITE-ProRule" id="PRU01398"/>
    </source>
</evidence>
<comment type="similarity">
    <text evidence="4 14">Belongs to the LRR-containing bacterial E3 ligase family.</text>
</comment>
<evidence type="ECO:0000256" key="1">
    <source>
        <dbReference type="ARBA" id="ARBA00000900"/>
    </source>
</evidence>
<keyword evidence="11 14" id="KW-0832">Ubl conjugation</keyword>
<keyword evidence="7" id="KW-0433">Leucine-rich repeat</keyword>
<evidence type="ECO:0000256" key="12">
    <source>
        <dbReference type="ARBA" id="ARBA00023026"/>
    </source>
</evidence>
<dbReference type="PROSITE" id="PS51450">
    <property type="entry name" value="LRR"/>
    <property type="match status" value="1"/>
</dbReference>
<name>A0ABT5PEY2_9PSED</name>
<evidence type="ECO:0000256" key="2">
    <source>
        <dbReference type="ARBA" id="ARBA00004192"/>
    </source>
</evidence>